<gene>
    <name evidence="11" type="primary">LOC106815426</name>
</gene>
<keyword evidence="6 7" id="KW-0012">Acyltransferase</keyword>
<feature type="transmembrane region" description="Helical" evidence="7">
    <location>
        <begin position="150"/>
        <end position="178"/>
    </location>
</feature>
<sequence length="532" mass="57910">MPDEDIHRQFSRKTGWSWPPHPLQITAWCFIAYFGVVYFGIMVPTLAVEWQPAGYIINGFLFASHIIVTILSCSLNPADPNLRRRSPNKPMPKFDRTKHKHVIENNRCYLCEVDVHKGSKHCSACNKCVYKFDHHCKWLNNCVGGRNYSLFITCVATAFVGGLVILAVCLVLFIGYFVNKWRILQPYRDLCDPEAATVIAETSTAIGEQWSTELSESFSSTRQITCNSTTCNYVLKLFVPVCDKVFLSVLAASGVLCLIALALLGHLLTFHIYLIYRGWSTYDYIMNQREAHTAGDPNELEYGYSAAKSSRANQVAPAEVTECSDQDAFRRKAGNNKQVTNTDTGQNNSEHQANGAISDCVGITKVENSVEKPVAVSNAIDATSSNCGIVPTATLTTSPIDIPRAHPPGKGSALVPNMVILPPMKSPSCVIDVQSPPPASDYNTDTAESLTELSTHAMNVGSCTGSSPVVGIGEGVFTTTSSGRYSDKYSMPTYVPVDINGMPNTVIPVLPSADVKVNGNAGSKSLLETSVV</sequence>
<evidence type="ECO:0000256" key="7">
    <source>
        <dbReference type="RuleBase" id="RU079119"/>
    </source>
</evidence>
<dbReference type="PANTHER" id="PTHR22883">
    <property type="entry name" value="ZINC FINGER DHHC DOMAIN CONTAINING PROTEIN"/>
    <property type="match status" value="1"/>
</dbReference>
<evidence type="ECO:0000256" key="1">
    <source>
        <dbReference type="ARBA" id="ARBA00004141"/>
    </source>
</evidence>
<dbReference type="InterPro" id="IPR001594">
    <property type="entry name" value="Palmitoyltrfase_DHHC"/>
</dbReference>
<comment type="catalytic activity">
    <reaction evidence="7">
        <text>L-cysteinyl-[protein] + hexadecanoyl-CoA = S-hexadecanoyl-L-cysteinyl-[protein] + CoA</text>
        <dbReference type="Rhea" id="RHEA:36683"/>
        <dbReference type="Rhea" id="RHEA-COMP:10131"/>
        <dbReference type="Rhea" id="RHEA-COMP:11032"/>
        <dbReference type="ChEBI" id="CHEBI:29950"/>
        <dbReference type="ChEBI" id="CHEBI:57287"/>
        <dbReference type="ChEBI" id="CHEBI:57379"/>
        <dbReference type="ChEBI" id="CHEBI:74151"/>
        <dbReference type="EC" id="2.3.1.225"/>
    </reaction>
</comment>
<dbReference type="RefSeq" id="XP_014675373.1">
    <property type="nucleotide sequence ID" value="XM_014819887.1"/>
</dbReference>
<evidence type="ECO:0000256" key="4">
    <source>
        <dbReference type="ARBA" id="ARBA00022989"/>
    </source>
</evidence>
<keyword evidence="3 7" id="KW-0812">Transmembrane</keyword>
<feature type="compositionally biased region" description="Polar residues" evidence="8">
    <location>
        <begin position="335"/>
        <end position="352"/>
    </location>
</feature>
<evidence type="ECO:0000259" key="9">
    <source>
        <dbReference type="Pfam" id="PF01529"/>
    </source>
</evidence>
<evidence type="ECO:0000256" key="5">
    <source>
        <dbReference type="ARBA" id="ARBA00023136"/>
    </source>
</evidence>
<evidence type="ECO:0000256" key="6">
    <source>
        <dbReference type="ARBA" id="ARBA00023315"/>
    </source>
</evidence>
<protein>
    <recommendedName>
        <fullName evidence="7">Palmitoyltransferase</fullName>
        <ecNumber evidence="7">2.3.1.225</ecNumber>
    </recommendedName>
</protein>
<comment type="subcellular location">
    <subcellularLocation>
        <location evidence="1">Membrane</location>
        <topology evidence="1">Multi-pass membrane protein</topology>
    </subcellularLocation>
</comment>
<keyword evidence="2 7" id="KW-0808">Transferase</keyword>
<dbReference type="GeneID" id="106815426"/>
<evidence type="ECO:0000256" key="8">
    <source>
        <dbReference type="SAM" id="MobiDB-lite"/>
    </source>
</evidence>
<proteinExistence type="inferred from homology"/>
<evidence type="ECO:0000256" key="3">
    <source>
        <dbReference type="ARBA" id="ARBA00022692"/>
    </source>
</evidence>
<comment type="domain">
    <text evidence="7">The DHHC domain is required for palmitoyltransferase activity.</text>
</comment>
<evidence type="ECO:0000313" key="11">
    <source>
        <dbReference type="RefSeq" id="XP_014675373.1"/>
    </source>
</evidence>
<dbReference type="PROSITE" id="PS50216">
    <property type="entry name" value="DHHC"/>
    <property type="match status" value="1"/>
</dbReference>
<evidence type="ECO:0000313" key="10">
    <source>
        <dbReference type="Proteomes" id="UP000695022"/>
    </source>
</evidence>
<feature type="transmembrane region" description="Helical" evidence="7">
    <location>
        <begin position="53"/>
        <end position="75"/>
    </location>
</feature>
<keyword evidence="5 7" id="KW-0472">Membrane</keyword>
<dbReference type="InterPro" id="IPR039859">
    <property type="entry name" value="PFA4/ZDH16/20/ERF2-like"/>
</dbReference>
<feature type="transmembrane region" description="Helical" evidence="7">
    <location>
        <begin position="21"/>
        <end position="41"/>
    </location>
</feature>
<evidence type="ECO:0000256" key="2">
    <source>
        <dbReference type="ARBA" id="ARBA00022679"/>
    </source>
</evidence>
<feature type="domain" description="Palmitoyltransferase DHHC" evidence="9">
    <location>
        <begin position="104"/>
        <end position="287"/>
    </location>
</feature>
<dbReference type="Pfam" id="PF01529">
    <property type="entry name" value="DHHC"/>
    <property type="match status" value="1"/>
</dbReference>
<organism evidence="10 11">
    <name type="scientific">Priapulus caudatus</name>
    <name type="common">Priapulid worm</name>
    <dbReference type="NCBI Taxonomy" id="37621"/>
    <lineage>
        <taxon>Eukaryota</taxon>
        <taxon>Metazoa</taxon>
        <taxon>Ecdysozoa</taxon>
        <taxon>Scalidophora</taxon>
        <taxon>Priapulida</taxon>
        <taxon>Priapulimorpha</taxon>
        <taxon>Priapulimorphida</taxon>
        <taxon>Priapulidae</taxon>
        <taxon>Priapulus</taxon>
    </lineage>
</organism>
<accession>A0ABM1ET52</accession>
<feature type="region of interest" description="Disordered" evidence="8">
    <location>
        <begin position="331"/>
        <end position="353"/>
    </location>
</feature>
<name>A0ABM1ET52_PRICU</name>
<dbReference type="PANTHER" id="PTHR22883:SF203">
    <property type="entry name" value="PALMITOYLTRANSFERASE"/>
    <property type="match status" value="1"/>
</dbReference>
<reference evidence="11" key="1">
    <citation type="submission" date="2025-08" db="UniProtKB">
        <authorList>
            <consortium name="RefSeq"/>
        </authorList>
    </citation>
    <scope>IDENTIFICATION</scope>
</reference>
<keyword evidence="10" id="KW-1185">Reference proteome</keyword>
<keyword evidence="4 7" id="KW-1133">Transmembrane helix</keyword>
<feature type="transmembrane region" description="Helical" evidence="7">
    <location>
        <begin position="245"/>
        <end position="276"/>
    </location>
</feature>
<comment type="similarity">
    <text evidence="7">Belongs to the DHHC palmitoyltransferase family.</text>
</comment>
<dbReference type="Proteomes" id="UP000695022">
    <property type="component" value="Unplaced"/>
</dbReference>
<dbReference type="EC" id="2.3.1.225" evidence="7"/>